<dbReference type="EMBL" id="JMCB01000004">
    <property type="protein sequence ID" value="KFE69633.1"/>
    <property type="molecule type" value="Genomic_DNA"/>
</dbReference>
<gene>
    <name evidence="2" type="ORF">DB31_6608</name>
</gene>
<evidence type="ECO:0000313" key="3">
    <source>
        <dbReference type="Proteomes" id="UP000028725"/>
    </source>
</evidence>
<organism evidence="2 3">
    <name type="scientific">Hyalangium minutum</name>
    <dbReference type="NCBI Taxonomy" id="394096"/>
    <lineage>
        <taxon>Bacteria</taxon>
        <taxon>Pseudomonadati</taxon>
        <taxon>Myxococcota</taxon>
        <taxon>Myxococcia</taxon>
        <taxon>Myxococcales</taxon>
        <taxon>Cystobacterineae</taxon>
        <taxon>Archangiaceae</taxon>
        <taxon>Hyalangium</taxon>
    </lineage>
</organism>
<keyword evidence="3" id="KW-1185">Reference proteome</keyword>
<protein>
    <recommendedName>
        <fullName evidence="4">Lipoprotein</fullName>
    </recommendedName>
</protein>
<proteinExistence type="predicted"/>
<comment type="caution">
    <text evidence="2">The sequence shown here is derived from an EMBL/GenBank/DDBJ whole genome shotgun (WGS) entry which is preliminary data.</text>
</comment>
<dbReference type="PROSITE" id="PS51257">
    <property type="entry name" value="PROKAR_LIPOPROTEIN"/>
    <property type="match status" value="1"/>
</dbReference>
<accession>A0A085WPM0</accession>
<dbReference type="RefSeq" id="WP_044186996.1">
    <property type="nucleotide sequence ID" value="NZ_JMCB01000004.1"/>
</dbReference>
<dbReference type="Proteomes" id="UP000028725">
    <property type="component" value="Unassembled WGS sequence"/>
</dbReference>
<evidence type="ECO:0008006" key="4">
    <source>
        <dbReference type="Google" id="ProtNLM"/>
    </source>
</evidence>
<feature type="region of interest" description="Disordered" evidence="1">
    <location>
        <begin position="30"/>
        <end position="72"/>
    </location>
</feature>
<feature type="compositionally biased region" description="Low complexity" evidence="1">
    <location>
        <begin position="40"/>
        <end position="60"/>
    </location>
</feature>
<evidence type="ECO:0000256" key="1">
    <source>
        <dbReference type="SAM" id="MobiDB-lite"/>
    </source>
</evidence>
<dbReference type="AlphaFoldDB" id="A0A085WPM0"/>
<evidence type="ECO:0000313" key="2">
    <source>
        <dbReference type="EMBL" id="KFE69633.1"/>
    </source>
</evidence>
<sequence>MRQWQCNWRWWAVSVTLWLGCVATQPPPLVESRPVEAPRPEAASESPTASSPPAEPEPAAGCPSQPPTERTSCKGHALRCTYADRPECGSIFECYLGQWFLRVQGECSPEHQGVCPLKAGAVPVGVPKDSGLICVYPEGVSCGFRIPRAEPPCSVAPYELRRPEPPSWNCEAPGWMACTARHFEQGEACEPEGVFCGASCCGIGATCIQGQWQVQMTPCPL</sequence>
<name>A0A085WPM0_9BACT</name>
<reference evidence="2 3" key="1">
    <citation type="submission" date="2014-04" db="EMBL/GenBank/DDBJ databases">
        <title>Genome assembly of Hyalangium minutum DSM 14724.</title>
        <authorList>
            <person name="Sharma G."/>
            <person name="Subramanian S."/>
        </authorList>
    </citation>
    <scope>NUCLEOTIDE SEQUENCE [LARGE SCALE GENOMIC DNA]</scope>
    <source>
        <strain evidence="2 3">DSM 14724</strain>
    </source>
</reference>